<evidence type="ECO:0000313" key="2">
    <source>
        <dbReference type="EMBL" id="EST46371.1"/>
    </source>
</evidence>
<gene>
    <name evidence="2" type="ORF">SS50377_13614</name>
    <name evidence="3" type="ORF">SS50377_28185</name>
</gene>
<feature type="coiled-coil region" evidence="1">
    <location>
        <begin position="42"/>
        <end position="195"/>
    </location>
</feature>
<evidence type="ECO:0000313" key="4">
    <source>
        <dbReference type="Proteomes" id="UP000018208"/>
    </source>
</evidence>
<feature type="coiled-coil region" evidence="1">
    <location>
        <begin position="684"/>
        <end position="711"/>
    </location>
</feature>
<feature type="coiled-coil region" evidence="1">
    <location>
        <begin position="532"/>
        <end position="566"/>
    </location>
</feature>
<evidence type="ECO:0000256" key="1">
    <source>
        <dbReference type="SAM" id="Coils"/>
    </source>
</evidence>
<dbReference type="VEuPathDB" id="GiardiaDB:SS50377_28185"/>
<dbReference type="OrthoDB" id="188741at2759"/>
<dbReference type="InterPro" id="IPR037386">
    <property type="entry name" value="CCDC40"/>
</dbReference>
<keyword evidence="1" id="KW-0175">Coiled coil</keyword>
<reference evidence="3" key="2">
    <citation type="submission" date="2020-12" db="EMBL/GenBank/DDBJ databases">
        <title>New Spironucleus salmonicida genome in near-complete chromosomes.</title>
        <authorList>
            <person name="Xu F."/>
            <person name="Kurt Z."/>
            <person name="Jimenez-Gonzalez A."/>
            <person name="Astvaldsson A."/>
            <person name="Andersson J.O."/>
            <person name="Svard S.G."/>
        </authorList>
    </citation>
    <scope>NUCLEOTIDE SEQUENCE</scope>
    <source>
        <strain evidence="3">ATCC 50377</strain>
    </source>
</reference>
<keyword evidence="4" id="KW-1185">Reference proteome</keyword>
<sequence>MAENPELPNAAPPLVNIDADDSNPFLLAPDHYLLLPLQQKLNQQLTDQNNKAHESLRQLLKLEQQLQLRQEDAGVMLHTFQSQLAQAQSKIDELEQNYAQLSAARISIQQTQQTTSETLKLHENNYQALKVAEEELRQQNQRISQEAIEQMQNNTEMKSDAIVRKRSVYRAEEQIKNLEKQKQQQEEFIQLNQDQLKTFQDQETYLTRQLDIQQQETIQANSILNEAQKQMNMIKSDIDQLQINWQLTLNQIEKNSTILKNDLEKELAEYDSTKISMQHSIVSARNEIQKLIEKISKISESIRTKQQIQIGLSEKCENLQSVEINQLLQQLQALKAANDAANARLANVYKEIQQVNKETDQISKENDNQNKILNSNEDAILINNAQQAADSRQLAGLMQELRSLKQAIKECQRDIAKTENEVSKRNLDIVVSEQCVDSLENALEALKAELIDKDKLISSYETQIKKNANAIEQRSSAITRLNKKLEEYSRAHPESDNGPLQAMLNNIGKELNTAGKLMKDTQSTWLRAQTDLVTLSSNYRKELEEIEEKEAQRDLLDRKLKDLEYEKQSNVLKINAINRDIEFLHKDISNMNSKIAEYGKKMVKQNENNYDSETTCIEKIDHIADEVITFQKNLDLAKEEKADCSAQLIEVEEQIMLWQRKINIQYQLMKSVMDNCNSNSGGEISVLEGEIHSLQNDIQLLTKEQKNLVNQLQRGIDIRETITISSQTKMKLDTLNKSGANSKSGASVAREIETINYKLNEKRAELDRVRGELQEAVRRKQGLQASNVEFNGMIEQMRGQGEAM</sequence>
<feature type="coiled-coil region" evidence="1">
    <location>
        <begin position="224"/>
        <end position="365"/>
    </location>
</feature>
<evidence type="ECO:0008006" key="5">
    <source>
        <dbReference type="Google" id="ProtNLM"/>
    </source>
</evidence>
<name>V6LRQ0_9EUKA</name>
<dbReference type="Proteomes" id="UP000018208">
    <property type="component" value="Unassembled WGS sequence"/>
</dbReference>
<dbReference type="EMBL" id="KI546076">
    <property type="protein sequence ID" value="EST46371.1"/>
    <property type="molecule type" value="Genomic_DNA"/>
</dbReference>
<organism evidence="2">
    <name type="scientific">Spironucleus salmonicida</name>
    <dbReference type="NCBI Taxonomy" id="348837"/>
    <lineage>
        <taxon>Eukaryota</taxon>
        <taxon>Metamonada</taxon>
        <taxon>Diplomonadida</taxon>
        <taxon>Hexamitidae</taxon>
        <taxon>Hexamitinae</taxon>
        <taxon>Spironucleus</taxon>
    </lineage>
</organism>
<dbReference type="PANTHER" id="PTHR16275">
    <property type="entry name" value="COILED-COIL DOMAIN-CONTAINING PROTEIN 40"/>
    <property type="match status" value="1"/>
</dbReference>
<reference evidence="2 3" key="1">
    <citation type="journal article" date="2014" name="PLoS Genet.">
        <title>The Genome of Spironucleus salmonicida Highlights a Fish Pathogen Adapted to Fluctuating Environments.</title>
        <authorList>
            <person name="Xu F."/>
            <person name="Jerlstrom-Hultqvist J."/>
            <person name="Einarsson E."/>
            <person name="Astvaldsson A."/>
            <person name="Svard S.G."/>
            <person name="Andersson J.O."/>
        </authorList>
    </citation>
    <scope>NUCLEOTIDE SEQUENCE</scope>
    <source>
        <strain evidence="3">ATCC 50377</strain>
    </source>
</reference>
<dbReference type="PANTHER" id="PTHR16275:SF8">
    <property type="entry name" value="COILED-COIL DOMAIN-CONTAINING PROTEIN 40"/>
    <property type="match status" value="1"/>
</dbReference>
<dbReference type="AlphaFoldDB" id="V6LRQ0"/>
<dbReference type="GO" id="GO:0035082">
    <property type="term" value="P:axoneme assembly"/>
    <property type="evidence" value="ECO:0007669"/>
    <property type="project" value="InterPro"/>
</dbReference>
<dbReference type="EMBL" id="AUWU02000008">
    <property type="protein sequence ID" value="KAH0570210.1"/>
    <property type="molecule type" value="Genomic_DNA"/>
</dbReference>
<feature type="coiled-coil region" evidence="1">
    <location>
        <begin position="394"/>
        <end position="491"/>
    </location>
</feature>
<proteinExistence type="predicted"/>
<accession>V6LRQ0</accession>
<dbReference type="GO" id="GO:0005737">
    <property type="term" value="C:cytoplasm"/>
    <property type="evidence" value="ECO:0007669"/>
    <property type="project" value="TreeGrafter"/>
</dbReference>
<dbReference type="Gene3D" id="1.20.58.70">
    <property type="match status" value="1"/>
</dbReference>
<protein>
    <recommendedName>
        <fullName evidence="5">Coiled-coil protein</fullName>
    </recommendedName>
</protein>
<evidence type="ECO:0000313" key="3">
    <source>
        <dbReference type="EMBL" id="KAH0570210.1"/>
    </source>
</evidence>
<feature type="coiled-coil region" evidence="1">
    <location>
        <begin position="752"/>
        <end position="786"/>
    </location>
</feature>